<dbReference type="Proteomes" id="UP000027361">
    <property type="component" value="Unassembled WGS sequence"/>
</dbReference>
<organism evidence="1 2">
    <name type="scientific">Tilletiaria anomala (strain ATCC 24038 / CBS 436.72 / UBC 951)</name>
    <dbReference type="NCBI Taxonomy" id="1037660"/>
    <lineage>
        <taxon>Eukaryota</taxon>
        <taxon>Fungi</taxon>
        <taxon>Dikarya</taxon>
        <taxon>Basidiomycota</taxon>
        <taxon>Ustilaginomycotina</taxon>
        <taxon>Exobasidiomycetes</taxon>
        <taxon>Georgefischeriales</taxon>
        <taxon>Tilletiariaceae</taxon>
        <taxon>Tilletiaria</taxon>
    </lineage>
</organism>
<accession>A0A066VHI3</accession>
<dbReference type="GeneID" id="25266677"/>
<name>A0A066VHI3_TILAU</name>
<dbReference type="AlphaFoldDB" id="A0A066VHI3"/>
<gene>
    <name evidence="1" type="ORF">K437DRAFT_275922</name>
</gene>
<keyword evidence="2" id="KW-1185">Reference proteome</keyword>
<dbReference type="EMBL" id="JMSN01000100">
    <property type="protein sequence ID" value="KDN39753.1"/>
    <property type="molecule type" value="Genomic_DNA"/>
</dbReference>
<reference evidence="1 2" key="1">
    <citation type="submission" date="2014-05" db="EMBL/GenBank/DDBJ databases">
        <title>Draft genome sequence of a rare smut relative, Tilletiaria anomala UBC 951.</title>
        <authorList>
            <consortium name="DOE Joint Genome Institute"/>
            <person name="Toome M."/>
            <person name="Kuo A."/>
            <person name="Henrissat B."/>
            <person name="Lipzen A."/>
            <person name="Tritt A."/>
            <person name="Yoshinaga Y."/>
            <person name="Zane M."/>
            <person name="Barry K."/>
            <person name="Grigoriev I.V."/>
            <person name="Spatafora J.W."/>
            <person name="Aimea M.C."/>
        </authorList>
    </citation>
    <scope>NUCLEOTIDE SEQUENCE [LARGE SCALE GENOMIC DNA]</scope>
    <source>
        <strain evidence="1 2">UBC 951</strain>
    </source>
</reference>
<sequence length="64" mass="7173">MPMDKITGQYTSINEDVLSTSGSTTRIPIQIYECQSEAMSYGNYGPYMYDQFHLPTKSILLGSV</sequence>
<dbReference type="RefSeq" id="XP_013241151.1">
    <property type="nucleotide sequence ID" value="XM_013385697.1"/>
</dbReference>
<evidence type="ECO:0000313" key="1">
    <source>
        <dbReference type="EMBL" id="KDN39753.1"/>
    </source>
</evidence>
<dbReference type="HOGENOM" id="CLU_2869232_0_0_1"/>
<evidence type="ECO:0000313" key="2">
    <source>
        <dbReference type="Proteomes" id="UP000027361"/>
    </source>
</evidence>
<comment type="caution">
    <text evidence="1">The sequence shown here is derived from an EMBL/GenBank/DDBJ whole genome shotgun (WGS) entry which is preliminary data.</text>
</comment>
<dbReference type="InParanoid" id="A0A066VHI3"/>
<protein>
    <submittedName>
        <fullName evidence="1">Uncharacterized protein</fullName>
    </submittedName>
</protein>
<proteinExistence type="predicted"/>